<dbReference type="AlphaFoldDB" id="A0A8S1NZL5"/>
<comment type="caution">
    <text evidence="1">The sequence shown here is derived from an EMBL/GenBank/DDBJ whole genome shotgun (WGS) entry which is preliminary data.</text>
</comment>
<gene>
    <name evidence="1" type="ORF">PPRIM_AZ9-3.1.T1030071</name>
</gene>
<keyword evidence="2" id="KW-1185">Reference proteome</keyword>
<evidence type="ECO:0000313" key="1">
    <source>
        <dbReference type="EMBL" id="CAD8097139.1"/>
    </source>
</evidence>
<evidence type="ECO:0000313" key="2">
    <source>
        <dbReference type="Proteomes" id="UP000688137"/>
    </source>
</evidence>
<dbReference type="Proteomes" id="UP000688137">
    <property type="component" value="Unassembled WGS sequence"/>
</dbReference>
<reference evidence="1" key="1">
    <citation type="submission" date="2021-01" db="EMBL/GenBank/DDBJ databases">
        <authorList>
            <consortium name="Genoscope - CEA"/>
            <person name="William W."/>
        </authorList>
    </citation>
    <scope>NUCLEOTIDE SEQUENCE</scope>
</reference>
<organism evidence="1 2">
    <name type="scientific">Paramecium primaurelia</name>
    <dbReference type="NCBI Taxonomy" id="5886"/>
    <lineage>
        <taxon>Eukaryota</taxon>
        <taxon>Sar</taxon>
        <taxon>Alveolata</taxon>
        <taxon>Ciliophora</taxon>
        <taxon>Intramacronucleata</taxon>
        <taxon>Oligohymenophorea</taxon>
        <taxon>Peniculida</taxon>
        <taxon>Parameciidae</taxon>
        <taxon>Paramecium</taxon>
    </lineage>
</organism>
<sequence length="767" mass="90317">MNQVMTLGCVSKKMMDTYAVQVFCMNTWDHCCLIYHKKKMLIKYHYLEQKIVRQILWCKKKSYRIFDITMSKKQRLYFLLCQDWYIYFLNFEFQIVNKVQMECKQFTNLLFLDHLSTFVMVQFNSVSTFEIQMKERFKIVKYQELTGSLEWNRQCKLLDYFYILYNSQNITIYDLRNIKHLGSVQLGLTISDIYYINDLLYLGDVYGTLWCYDLKGTLQYFHEHAHDGQIVSMTVYKEELFTVANDLFIKVWKLNNLIFCQSYPIYQQQIQYFKFINYSKYFLQSTDQLFICDLNHILQAYYLHNSSVSAMSTQCIAFKNHVYYSNQTHKVLIAPNSVYQVIQIIDSPNQPNTYYLHLQNQTLAKWVNNQQIEVLNFDKIRTINGDKINQEITFVQIIALSPPLYDVELTIDSKDKNKISKMLENADQSLFFIMGCSKGAVLCVPLEHFTIIYTRVNYNKNAISDIVYFNDQLIIKSIDNVINFVQIQSNKTQLIKTIILVKLGPIHLTQAKYLVIAQSNELYVFNSKLEAYETNAGHEADIKQITSNENYIVSNSLQQLKIWTIQGFCIYTINFHVQIDYIFYIKNDLITSLNGGLCHLSIPEHETIEVDTHEYNKIIIQDLAVPKKQSSIKQESQLLQQQSFIQQNYEFKQTLELPKIKLKVQTQHYYDNPQTPIQKKYYTLHTATNKSTNTSTSNSQIPISQSFDSCVQHAEDTSCVLPAIPKQKEDTSLLNQYLIRRVKKGQPRNRREWTLDKKIMGNISQLT</sequence>
<accession>A0A8S1NZL5</accession>
<name>A0A8S1NZL5_PARPR</name>
<dbReference type="EMBL" id="CAJJDM010000106">
    <property type="protein sequence ID" value="CAD8097139.1"/>
    <property type="molecule type" value="Genomic_DNA"/>
</dbReference>
<proteinExistence type="predicted"/>
<protein>
    <submittedName>
        <fullName evidence="1">Uncharacterized protein</fullName>
    </submittedName>
</protein>